<comment type="caution">
    <text evidence="9">The sequence shown here is derived from an EMBL/GenBank/DDBJ whole genome shotgun (WGS) entry which is preliminary data.</text>
</comment>
<keyword evidence="6" id="KW-0587">Phenylpropanoid metabolism</keyword>
<dbReference type="Pfam" id="PF00501">
    <property type="entry name" value="AMP-binding"/>
    <property type="match status" value="1"/>
</dbReference>
<proteinExistence type="inferred from homology"/>
<dbReference type="PANTHER" id="PTHR43272:SF83">
    <property type="entry name" value="ACYL-COA SYNTHETASE LONG-CHAIN, ISOFORM J"/>
    <property type="match status" value="1"/>
</dbReference>
<evidence type="ECO:0000313" key="10">
    <source>
        <dbReference type="Proteomes" id="UP001567538"/>
    </source>
</evidence>
<evidence type="ECO:0000256" key="2">
    <source>
        <dbReference type="ARBA" id="ARBA00006432"/>
    </source>
</evidence>
<dbReference type="GO" id="GO:0009698">
    <property type="term" value="P:phenylpropanoid metabolic process"/>
    <property type="evidence" value="ECO:0007669"/>
    <property type="project" value="UniProtKB-KW"/>
</dbReference>
<dbReference type="InterPro" id="IPR042099">
    <property type="entry name" value="ANL_N_sf"/>
</dbReference>
<dbReference type="Gene3D" id="3.40.50.12780">
    <property type="entry name" value="N-terminal domain of ligase-like"/>
    <property type="match status" value="1"/>
</dbReference>
<gene>
    <name evidence="9" type="primary">LACS9</name>
    <name evidence="9" type="ORF">AAHA92_33487</name>
</gene>
<keyword evidence="4" id="KW-0547">Nucleotide-binding</keyword>
<sequence>MSAAKVSVDGAGEQALCHSFNETEVTTVICGHKELKKIANISGQLDTVKRIIFMDDEFRSDASLVSLVSGSGNWTVTSLLEVEKLGREYPVDPDLPLSADIVVIMYTSGSTGVPKGVIMTYGNVLATSSAVMTIVSVLGQDDVYLAY</sequence>
<keyword evidence="3 9" id="KW-0436">Ligase</keyword>
<dbReference type="SUPFAM" id="SSF56801">
    <property type="entry name" value="Acetyl-CoA synthetase-like"/>
    <property type="match status" value="1"/>
</dbReference>
<dbReference type="GO" id="GO:0005524">
    <property type="term" value="F:ATP binding"/>
    <property type="evidence" value="ECO:0007669"/>
    <property type="project" value="UniProtKB-KW"/>
</dbReference>
<comment type="catalytic activity">
    <reaction evidence="7">
        <text>a long-chain fatty acid + ATP + CoA = a long-chain fatty acyl-CoA + AMP + diphosphate</text>
        <dbReference type="Rhea" id="RHEA:15421"/>
        <dbReference type="ChEBI" id="CHEBI:30616"/>
        <dbReference type="ChEBI" id="CHEBI:33019"/>
        <dbReference type="ChEBI" id="CHEBI:57287"/>
        <dbReference type="ChEBI" id="CHEBI:57560"/>
        <dbReference type="ChEBI" id="CHEBI:83139"/>
        <dbReference type="ChEBI" id="CHEBI:456215"/>
        <dbReference type="EC" id="6.2.1.3"/>
    </reaction>
</comment>
<dbReference type="EC" id="6.2.1.3" evidence="9"/>
<keyword evidence="10" id="KW-1185">Reference proteome</keyword>
<dbReference type="GO" id="GO:0004467">
    <property type="term" value="F:long-chain fatty acid-CoA ligase activity"/>
    <property type="evidence" value="ECO:0007669"/>
    <property type="project" value="UniProtKB-EC"/>
</dbReference>
<organism evidence="9 10">
    <name type="scientific">Salvia divinorum</name>
    <name type="common">Maria pastora</name>
    <name type="synonym">Diviner's sage</name>
    <dbReference type="NCBI Taxonomy" id="28513"/>
    <lineage>
        <taxon>Eukaryota</taxon>
        <taxon>Viridiplantae</taxon>
        <taxon>Streptophyta</taxon>
        <taxon>Embryophyta</taxon>
        <taxon>Tracheophyta</taxon>
        <taxon>Spermatophyta</taxon>
        <taxon>Magnoliopsida</taxon>
        <taxon>eudicotyledons</taxon>
        <taxon>Gunneridae</taxon>
        <taxon>Pentapetalae</taxon>
        <taxon>asterids</taxon>
        <taxon>lamiids</taxon>
        <taxon>Lamiales</taxon>
        <taxon>Lamiaceae</taxon>
        <taxon>Nepetoideae</taxon>
        <taxon>Mentheae</taxon>
        <taxon>Salviinae</taxon>
        <taxon>Salvia</taxon>
        <taxon>Salvia subgen. Calosphace</taxon>
    </lineage>
</organism>
<evidence type="ECO:0000259" key="8">
    <source>
        <dbReference type="Pfam" id="PF00501"/>
    </source>
</evidence>
<comment type="similarity">
    <text evidence="2">Belongs to the ATP-dependent AMP-binding enzyme family.</text>
</comment>
<evidence type="ECO:0000256" key="4">
    <source>
        <dbReference type="ARBA" id="ARBA00022741"/>
    </source>
</evidence>
<keyword evidence="5" id="KW-0067">ATP-binding</keyword>
<reference evidence="9 10" key="1">
    <citation type="submission" date="2024-06" db="EMBL/GenBank/DDBJ databases">
        <title>A chromosome level genome sequence of Diviner's sage (Salvia divinorum).</title>
        <authorList>
            <person name="Ford S.A."/>
            <person name="Ro D.-K."/>
            <person name="Ness R.W."/>
            <person name="Phillips M.A."/>
        </authorList>
    </citation>
    <scope>NUCLEOTIDE SEQUENCE [LARGE SCALE GENOMIC DNA]</scope>
    <source>
        <strain evidence="9">SAF-2024a</strain>
        <tissue evidence="9">Leaf</tissue>
    </source>
</reference>
<dbReference type="PANTHER" id="PTHR43272">
    <property type="entry name" value="LONG-CHAIN-FATTY-ACID--COA LIGASE"/>
    <property type="match status" value="1"/>
</dbReference>
<dbReference type="PROSITE" id="PS00455">
    <property type="entry name" value="AMP_BINDING"/>
    <property type="match status" value="1"/>
</dbReference>
<dbReference type="InterPro" id="IPR020845">
    <property type="entry name" value="AMP-binding_CS"/>
</dbReference>
<name>A0ABD1FP55_SALDI</name>
<evidence type="ECO:0000256" key="5">
    <source>
        <dbReference type="ARBA" id="ARBA00022840"/>
    </source>
</evidence>
<dbReference type="Proteomes" id="UP001567538">
    <property type="component" value="Unassembled WGS sequence"/>
</dbReference>
<comment type="pathway">
    <text evidence="1">Phytoalexin biosynthesis; 3,4',5-trihydroxystilbene biosynthesis; 3,4',5-trihydroxystilbene from trans-4-coumarate: step 1/2.</text>
</comment>
<dbReference type="AlphaFoldDB" id="A0ABD1FP55"/>
<evidence type="ECO:0000256" key="7">
    <source>
        <dbReference type="ARBA" id="ARBA00036813"/>
    </source>
</evidence>
<evidence type="ECO:0000313" key="9">
    <source>
        <dbReference type="EMBL" id="KAL1533626.1"/>
    </source>
</evidence>
<protein>
    <submittedName>
        <fullName evidence="9">Long chain acyl-CoA synthetase 9, chloroplastic</fullName>
        <ecNumber evidence="9">6.2.1.3</ecNumber>
    </submittedName>
</protein>
<feature type="domain" description="AMP-dependent synthetase/ligase" evidence="8">
    <location>
        <begin position="11"/>
        <end position="147"/>
    </location>
</feature>
<dbReference type="InterPro" id="IPR000873">
    <property type="entry name" value="AMP-dep_synth/lig_dom"/>
</dbReference>
<evidence type="ECO:0000256" key="6">
    <source>
        <dbReference type="ARBA" id="ARBA00023051"/>
    </source>
</evidence>
<evidence type="ECO:0000256" key="3">
    <source>
        <dbReference type="ARBA" id="ARBA00022598"/>
    </source>
</evidence>
<dbReference type="EMBL" id="JBEAFC010000014">
    <property type="protein sequence ID" value="KAL1533626.1"/>
    <property type="molecule type" value="Genomic_DNA"/>
</dbReference>
<accession>A0ABD1FP55</accession>
<evidence type="ECO:0000256" key="1">
    <source>
        <dbReference type="ARBA" id="ARBA00004930"/>
    </source>
</evidence>